<dbReference type="EMBL" id="CAKOAT010031114">
    <property type="protein sequence ID" value="CAH8285722.1"/>
    <property type="molecule type" value="Genomic_DNA"/>
</dbReference>
<feature type="compositionally biased region" description="Acidic residues" evidence="1">
    <location>
        <begin position="1"/>
        <end position="23"/>
    </location>
</feature>
<dbReference type="AlphaFoldDB" id="A0ABC8IPL6"/>
<dbReference type="Proteomes" id="UP001642260">
    <property type="component" value="Unassembled WGS sequence"/>
</dbReference>
<sequence length="78" mass="9029">MSFDDSELYLEEEEEEEDWDYELSEEKASYNSSTTPQSQSRCSSGFSTETNEFTEKKPNLVKKEQSLLVRSDSSKLTI</sequence>
<keyword evidence="3" id="KW-1185">Reference proteome</keyword>
<comment type="caution">
    <text evidence="2">The sequence shown here is derived from an EMBL/GenBank/DDBJ whole genome shotgun (WGS) entry which is preliminary data.</text>
</comment>
<gene>
    <name evidence="2" type="ORF">ERUC_LOCUS925</name>
</gene>
<evidence type="ECO:0000313" key="2">
    <source>
        <dbReference type="EMBL" id="CAH8285722.1"/>
    </source>
</evidence>
<evidence type="ECO:0000313" key="3">
    <source>
        <dbReference type="Proteomes" id="UP001642260"/>
    </source>
</evidence>
<protein>
    <submittedName>
        <fullName evidence="2">Uncharacterized protein</fullName>
    </submittedName>
</protein>
<accession>A0ABC8IPL6</accession>
<feature type="region of interest" description="Disordered" evidence="1">
    <location>
        <begin position="1"/>
        <end position="61"/>
    </location>
</feature>
<feature type="compositionally biased region" description="Polar residues" evidence="1">
    <location>
        <begin position="29"/>
        <end position="51"/>
    </location>
</feature>
<evidence type="ECO:0000256" key="1">
    <source>
        <dbReference type="SAM" id="MobiDB-lite"/>
    </source>
</evidence>
<proteinExistence type="predicted"/>
<name>A0ABC8IPL6_ERUVS</name>
<reference evidence="2 3" key="1">
    <citation type="submission" date="2022-03" db="EMBL/GenBank/DDBJ databases">
        <authorList>
            <person name="Macdonald S."/>
            <person name="Ahmed S."/>
            <person name="Newling K."/>
        </authorList>
    </citation>
    <scope>NUCLEOTIDE SEQUENCE [LARGE SCALE GENOMIC DNA]</scope>
</reference>
<organism evidence="2 3">
    <name type="scientific">Eruca vesicaria subsp. sativa</name>
    <name type="common">Garden rocket</name>
    <name type="synonym">Eruca sativa</name>
    <dbReference type="NCBI Taxonomy" id="29727"/>
    <lineage>
        <taxon>Eukaryota</taxon>
        <taxon>Viridiplantae</taxon>
        <taxon>Streptophyta</taxon>
        <taxon>Embryophyta</taxon>
        <taxon>Tracheophyta</taxon>
        <taxon>Spermatophyta</taxon>
        <taxon>Magnoliopsida</taxon>
        <taxon>eudicotyledons</taxon>
        <taxon>Gunneridae</taxon>
        <taxon>Pentapetalae</taxon>
        <taxon>rosids</taxon>
        <taxon>malvids</taxon>
        <taxon>Brassicales</taxon>
        <taxon>Brassicaceae</taxon>
        <taxon>Brassiceae</taxon>
        <taxon>Eruca</taxon>
    </lineage>
</organism>